<accession>A0A316WAY6</accession>
<comment type="caution">
    <text evidence="1">The sequence shown here is derived from an EMBL/GenBank/DDBJ whole genome shotgun (WGS) entry which is preliminary data.</text>
</comment>
<dbReference type="Proteomes" id="UP000236413">
    <property type="component" value="Unassembled WGS sequence"/>
</dbReference>
<dbReference type="AlphaFoldDB" id="A0A316WAY6"/>
<organism evidence="1 2">
    <name type="scientific">Chryseobacterium viscerum</name>
    <dbReference type="NCBI Taxonomy" id="1037377"/>
    <lineage>
        <taxon>Bacteria</taxon>
        <taxon>Pseudomonadati</taxon>
        <taxon>Bacteroidota</taxon>
        <taxon>Flavobacteriia</taxon>
        <taxon>Flavobacteriales</taxon>
        <taxon>Weeksellaceae</taxon>
        <taxon>Chryseobacterium group</taxon>
        <taxon>Chryseobacterium</taxon>
    </lineage>
</organism>
<reference evidence="1 2" key="1">
    <citation type="submission" date="2018-04" db="EMBL/GenBank/DDBJ databases">
        <title>Chryseobacterium oncorhynchi 701B-08T from rainbow trout, and Chryseobacterium viscerum 687B-08T from diseased fish.</title>
        <authorList>
            <person name="Jeong J.-J."/>
            <person name="Lee Y.J."/>
            <person name="Pathiraja D."/>
            <person name="Park B."/>
            <person name="Choi I.-G."/>
            <person name="Kim K.D."/>
        </authorList>
    </citation>
    <scope>NUCLEOTIDE SEQUENCE [LARGE SCALE GENOMIC DNA]</scope>
    <source>
        <strain evidence="1 2">687B-08</strain>
    </source>
</reference>
<proteinExistence type="predicted"/>
<sequence length="108" mass="12733">MILIIKKIEQLSDSIQIENITVKNLFKYQILANQSTVFDSMIIDRNVYKPHQKLWDSCYGMIFGDVNGKKFNNSPGTIKWNRTLLSENKEDLIKKNKTNNRHQFKQID</sequence>
<protein>
    <submittedName>
        <fullName evidence="1">Uncharacterized protein</fullName>
    </submittedName>
</protein>
<evidence type="ECO:0000313" key="1">
    <source>
        <dbReference type="EMBL" id="PWN58407.1"/>
    </source>
</evidence>
<evidence type="ECO:0000313" key="2">
    <source>
        <dbReference type="Proteomes" id="UP000236413"/>
    </source>
</evidence>
<gene>
    <name evidence="1" type="ORF">C1634_022915</name>
</gene>
<name>A0A316WAY6_9FLAO</name>
<dbReference type="EMBL" id="PPEG02000011">
    <property type="protein sequence ID" value="PWN58407.1"/>
    <property type="molecule type" value="Genomic_DNA"/>
</dbReference>